<gene>
    <name evidence="1" type="ORF">SAMN04487885_106112</name>
</gene>
<name>A0A1I2KT00_9CLOT</name>
<dbReference type="Proteomes" id="UP000182135">
    <property type="component" value="Unassembled WGS sequence"/>
</dbReference>
<reference evidence="1 2" key="1">
    <citation type="submission" date="2016-10" db="EMBL/GenBank/DDBJ databases">
        <authorList>
            <person name="de Groot N.N."/>
        </authorList>
    </citation>
    <scope>NUCLEOTIDE SEQUENCE [LARGE SCALE GENOMIC DNA]</scope>
    <source>
        <strain evidence="1 2">NLAE-zl-G419</strain>
    </source>
</reference>
<proteinExistence type="predicted"/>
<evidence type="ECO:0000313" key="2">
    <source>
        <dbReference type="Proteomes" id="UP000182135"/>
    </source>
</evidence>
<dbReference type="AlphaFoldDB" id="A0A1I2KT00"/>
<sequence length="37" mass="4578">MKKRNWGKRIKQLISVLNKLDWYKVLDLLIKLFSLFK</sequence>
<dbReference type="EMBL" id="FOOE01000006">
    <property type="protein sequence ID" value="SFF68036.1"/>
    <property type="molecule type" value="Genomic_DNA"/>
</dbReference>
<keyword evidence="2" id="KW-1185">Reference proteome</keyword>
<accession>A0A1I2KT00</accession>
<evidence type="ECO:0000313" key="1">
    <source>
        <dbReference type="EMBL" id="SFF68036.1"/>
    </source>
</evidence>
<protein>
    <submittedName>
        <fullName evidence="1">Uncharacterized protein</fullName>
    </submittedName>
</protein>
<organism evidence="1 2">
    <name type="scientific">Clostridium cadaveris</name>
    <dbReference type="NCBI Taxonomy" id="1529"/>
    <lineage>
        <taxon>Bacteria</taxon>
        <taxon>Bacillati</taxon>
        <taxon>Bacillota</taxon>
        <taxon>Clostridia</taxon>
        <taxon>Eubacteriales</taxon>
        <taxon>Clostridiaceae</taxon>
        <taxon>Clostridium</taxon>
    </lineage>
</organism>